<evidence type="ECO:0000313" key="1">
    <source>
        <dbReference type="EMBL" id="GAG84514.1"/>
    </source>
</evidence>
<proteinExistence type="predicted"/>
<protein>
    <submittedName>
        <fullName evidence="1">Uncharacterized protein</fullName>
    </submittedName>
</protein>
<comment type="caution">
    <text evidence="1">The sequence shown here is derived from an EMBL/GenBank/DDBJ whole genome shotgun (WGS) entry which is preliminary data.</text>
</comment>
<sequence length="79" mass="9621">MNWYKKAQFETKKRTRLFNYLKSLNIKHIFYHGTSEKIYENIKKTGYIMSPSSLNTKSIEDREWGQGRVFYTSSFYIFM</sequence>
<accession>X1AP88</accession>
<name>X1AP88_9ZZZZ</name>
<reference evidence="1" key="1">
    <citation type="journal article" date="2014" name="Front. Microbiol.">
        <title>High frequency of phylogenetically diverse reductive dehalogenase-homologous genes in deep subseafloor sedimentary metagenomes.</title>
        <authorList>
            <person name="Kawai M."/>
            <person name="Futagami T."/>
            <person name="Toyoda A."/>
            <person name="Takaki Y."/>
            <person name="Nishi S."/>
            <person name="Hori S."/>
            <person name="Arai W."/>
            <person name="Tsubouchi T."/>
            <person name="Morono Y."/>
            <person name="Uchiyama I."/>
            <person name="Ito T."/>
            <person name="Fujiyama A."/>
            <person name="Inagaki F."/>
            <person name="Takami H."/>
        </authorList>
    </citation>
    <scope>NUCLEOTIDE SEQUENCE</scope>
    <source>
        <strain evidence="1">Expedition CK06-06</strain>
    </source>
</reference>
<dbReference type="AlphaFoldDB" id="X1AP88"/>
<dbReference type="EMBL" id="BART01015443">
    <property type="protein sequence ID" value="GAG84514.1"/>
    <property type="molecule type" value="Genomic_DNA"/>
</dbReference>
<organism evidence="1">
    <name type="scientific">marine sediment metagenome</name>
    <dbReference type="NCBI Taxonomy" id="412755"/>
    <lineage>
        <taxon>unclassified sequences</taxon>
        <taxon>metagenomes</taxon>
        <taxon>ecological metagenomes</taxon>
    </lineage>
</organism>
<gene>
    <name evidence="1" type="ORF">S01H4_29980</name>
</gene>